<dbReference type="InterPro" id="IPR051312">
    <property type="entry name" value="Diverse_Substr_Oxidored"/>
</dbReference>
<dbReference type="Gene3D" id="3.30.465.10">
    <property type="match status" value="1"/>
</dbReference>
<dbReference type="InterPro" id="IPR002346">
    <property type="entry name" value="Mopterin_DH_FAD-bd"/>
</dbReference>
<dbReference type="InterPro" id="IPR005107">
    <property type="entry name" value="CO_DH_flav_C"/>
</dbReference>
<name>A0A554SA10_9ACTN</name>
<organism evidence="5 6">
    <name type="scientific">Aeromicrobium piscarium</name>
    <dbReference type="NCBI Taxonomy" id="2590901"/>
    <lineage>
        <taxon>Bacteria</taxon>
        <taxon>Bacillati</taxon>
        <taxon>Actinomycetota</taxon>
        <taxon>Actinomycetes</taxon>
        <taxon>Propionibacteriales</taxon>
        <taxon>Nocardioidaceae</taxon>
        <taxon>Aeromicrobium</taxon>
    </lineage>
</organism>
<feature type="domain" description="FAD-binding PCMH-type" evidence="4">
    <location>
        <begin position="1"/>
        <end position="175"/>
    </location>
</feature>
<evidence type="ECO:0000256" key="3">
    <source>
        <dbReference type="ARBA" id="ARBA00023002"/>
    </source>
</evidence>
<dbReference type="AlphaFoldDB" id="A0A554SA10"/>
<keyword evidence="3" id="KW-0560">Oxidoreductase</keyword>
<dbReference type="PANTHER" id="PTHR42659:SF2">
    <property type="entry name" value="XANTHINE DEHYDROGENASE SUBUNIT C-RELATED"/>
    <property type="match status" value="1"/>
</dbReference>
<dbReference type="InterPro" id="IPR036318">
    <property type="entry name" value="FAD-bd_PCMH-like_sf"/>
</dbReference>
<evidence type="ECO:0000256" key="1">
    <source>
        <dbReference type="ARBA" id="ARBA00022630"/>
    </source>
</evidence>
<dbReference type="SMART" id="SM01092">
    <property type="entry name" value="CO_deh_flav_C"/>
    <property type="match status" value="1"/>
</dbReference>
<evidence type="ECO:0000259" key="4">
    <source>
        <dbReference type="PROSITE" id="PS51387"/>
    </source>
</evidence>
<dbReference type="PANTHER" id="PTHR42659">
    <property type="entry name" value="XANTHINE DEHYDROGENASE SUBUNIT C-RELATED"/>
    <property type="match status" value="1"/>
</dbReference>
<dbReference type="Proteomes" id="UP000316988">
    <property type="component" value="Unassembled WGS sequence"/>
</dbReference>
<reference evidence="5 6" key="1">
    <citation type="submission" date="2019-07" db="EMBL/GenBank/DDBJ databases">
        <authorList>
            <person name="Zhao L.H."/>
        </authorList>
    </citation>
    <scope>NUCLEOTIDE SEQUENCE [LARGE SCALE GENOMIC DNA]</scope>
    <source>
        <strain evidence="5 6">Co35</strain>
    </source>
</reference>
<keyword evidence="1" id="KW-0285">Flavoprotein</keyword>
<dbReference type="Gene3D" id="3.30.43.10">
    <property type="entry name" value="Uridine Diphospho-n-acetylenolpyruvylglucosamine Reductase, domain 2"/>
    <property type="match status" value="1"/>
</dbReference>
<dbReference type="InterPro" id="IPR016167">
    <property type="entry name" value="FAD-bd_PCMH_sub1"/>
</dbReference>
<dbReference type="InterPro" id="IPR016166">
    <property type="entry name" value="FAD-bd_PCMH"/>
</dbReference>
<proteinExistence type="predicted"/>
<dbReference type="InterPro" id="IPR036683">
    <property type="entry name" value="CO_DH_flav_C_dom_sf"/>
</dbReference>
<dbReference type="PROSITE" id="PS51387">
    <property type="entry name" value="FAD_PCMH"/>
    <property type="match status" value="1"/>
</dbReference>
<evidence type="ECO:0000313" key="6">
    <source>
        <dbReference type="Proteomes" id="UP000316988"/>
    </source>
</evidence>
<dbReference type="OrthoDB" id="9793944at2"/>
<comment type="caution">
    <text evidence="5">The sequence shown here is derived from an EMBL/GenBank/DDBJ whole genome shotgun (WGS) entry which is preliminary data.</text>
</comment>
<dbReference type="Pfam" id="PF03450">
    <property type="entry name" value="CO_deh_flav_C"/>
    <property type="match status" value="1"/>
</dbReference>
<sequence>MKAAPFSYVRPTSPEGVLAELSLAQGEAKIIAGGQSLMPVLAMRLGRPPTLVDISRVPAWQHIEVGAHVVRIGTAVRQRAVERHPDLRVPLLSRALPWIGHREIRSRGTVCGSLAHADPASELPAVMLTLGARLGITGPAGDRELLAEEFFRGAMTTALEPGEVLRYVTVPRARRGQGFGFAEMARRHGDFALVGITTMVQTEGDRVVQALLGAFGVADRPRLLDVTEIVAEPLRTAADTDAPAAVAEALTDAARELVTTGGDKHASAGYRRRLVRVLGGRELVAAFHDSRKGQSR</sequence>
<dbReference type="RefSeq" id="WP_143913241.1">
    <property type="nucleotide sequence ID" value="NZ_VLNT01000006.1"/>
</dbReference>
<dbReference type="InterPro" id="IPR016169">
    <property type="entry name" value="FAD-bd_PCMH_sub2"/>
</dbReference>
<dbReference type="GO" id="GO:0071949">
    <property type="term" value="F:FAD binding"/>
    <property type="evidence" value="ECO:0007669"/>
    <property type="project" value="InterPro"/>
</dbReference>
<accession>A0A554SA10</accession>
<evidence type="ECO:0000313" key="5">
    <source>
        <dbReference type="EMBL" id="TSD63187.1"/>
    </source>
</evidence>
<evidence type="ECO:0000256" key="2">
    <source>
        <dbReference type="ARBA" id="ARBA00022827"/>
    </source>
</evidence>
<dbReference type="Pfam" id="PF00941">
    <property type="entry name" value="FAD_binding_5"/>
    <property type="match status" value="1"/>
</dbReference>
<dbReference type="Gene3D" id="3.30.390.50">
    <property type="entry name" value="CO dehydrogenase flavoprotein, C-terminal domain"/>
    <property type="match status" value="1"/>
</dbReference>
<gene>
    <name evidence="5" type="ORF">FNM00_09740</name>
</gene>
<keyword evidence="2" id="KW-0274">FAD</keyword>
<dbReference type="SUPFAM" id="SSF55447">
    <property type="entry name" value="CO dehydrogenase flavoprotein C-terminal domain-like"/>
    <property type="match status" value="1"/>
</dbReference>
<dbReference type="EMBL" id="VLNT01000006">
    <property type="protein sequence ID" value="TSD63187.1"/>
    <property type="molecule type" value="Genomic_DNA"/>
</dbReference>
<protein>
    <submittedName>
        <fullName evidence="5">Molybdopterin dehydrogenase</fullName>
    </submittedName>
</protein>
<dbReference type="SUPFAM" id="SSF56176">
    <property type="entry name" value="FAD-binding/transporter-associated domain-like"/>
    <property type="match status" value="1"/>
</dbReference>
<dbReference type="GO" id="GO:0016491">
    <property type="term" value="F:oxidoreductase activity"/>
    <property type="evidence" value="ECO:0007669"/>
    <property type="project" value="UniProtKB-KW"/>
</dbReference>
<keyword evidence="6" id="KW-1185">Reference proteome</keyword>